<feature type="transmembrane region" description="Helical" evidence="1">
    <location>
        <begin position="463"/>
        <end position="486"/>
    </location>
</feature>
<keyword evidence="1" id="KW-0472">Membrane</keyword>
<evidence type="ECO:0000313" key="3">
    <source>
        <dbReference type="Proteomes" id="UP000243401"/>
    </source>
</evidence>
<protein>
    <recommendedName>
        <fullName evidence="4">Gluconate:proton symporter</fullName>
    </recommendedName>
</protein>
<feature type="transmembrane region" description="Helical" evidence="1">
    <location>
        <begin position="383"/>
        <end position="409"/>
    </location>
</feature>
<gene>
    <name evidence="2" type="ORF">EATG_00787</name>
</gene>
<name>A0AAJ3P1N4_ECOLX</name>
<dbReference type="AlphaFoldDB" id="A0AAJ3P1N4"/>
<feature type="transmembrane region" description="Helical" evidence="1">
    <location>
        <begin position="63"/>
        <end position="89"/>
    </location>
</feature>
<accession>A0AAJ3P1N4</accession>
<reference evidence="2 3" key="1">
    <citation type="submission" date="2010-04" db="EMBL/GenBank/DDBJ databases">
        <title>The Genome Sequence of Escherichia coli H605.</title>
        <authorList>
            <consortium name="The Broad Institute Genome Sequencing Platform"/>
            <consortium name="The Broad Institute Genome Sequencing Center for Infectious Disease"/>
            <person name="Feldgarden M."/>
            <person name="Gordon D.M."/>
            <person name="Johnson J.R."/>
            <person name="Johnston B.D."/>
            <person name="Young S."/>
            <person name="Zeng Q."/>
            <person name="Koehrsen M."/>
            <person name="Alvarado L."/>
            <person name="Berlin A.M."/>
            <person name="Borenstein D."/>
            <person name="Chapman S.B."/>
            <person name="Chen Z."/>
            <person name="Engels R."/>
            <person name="Freedman E."/>
            <person name="Gellesch M."/>
            <person name="Goldberg J."/>
            <person name="Griggs A."/>
            <person name="Gujja S."/>
            <person name="Heilman E.R."/>
            <person name="Heiman D.I."/>
            <person name="Hepburn T.A."/>
            <person name="Howarth C."/>
            <person name="Jen D."/>
            <person name="Larson L."/>
            <person name="Mehta T."/>
            <person name="Park D."/>
            <person name="Pearson M."/>
            <person name="Richards J."/>
            <person name="Roberts A."/>
            <person name="Saif S."/>
            <person name="Shea T.D."/>
            <person name="Shenoy N."/>
            <person name="Sisk P."/>
            <person name="Stolte C."/>
            <person name="Sykes S.N."/>
            <person name="Walk T."/>
            <person name="White J."/>
            <person name="Yandava C."/>
            <person name="Haas B."/>
            <person name="Henn M.R."/>
            <person name="Nusbaum C."/>
            <person name="Birren B."/>
        </authorList>
    </citation>
    <scope>NUCLEOTIDE SEQUENCE [LARGE SCALE GENOMIC DNA]</scope>
    <source>
        <strain evidence="2 3">H605</strain>
    </source>
</reference>
<feature type="transmembrane region" description="Helical" evidence="1">
    <location>
        <begin position="101"/>
        <end position="121"/>
    </location>
</feature>
<sequence>MVDSMGLRSYMSDSMLAGGSLTRQNITKKNVIIGLLLVVFLLTAFWCQGRPGNELGLLGFTPLVALAVLSLIGVDIVLAVISSIIIAMIMTSTGLPEMGSMLAKSTGSFIATVGLIIMLGAGVGEVATRTGAAVELVKFVVHRIGLSSQTRVKFGIVVSSILICGALGTMAGGNAIIVAVIIPVAAAVRLTPPTVAALMMTAGSVGLFTGPFTPSTVTILQLGGLTYPQYLMYVGLPMSAVTLFAGWIMAGRIQKMTEGKLHYEVDLSEKTQEEEQPARVRRRKLSALAFAATIIVMAVIGVVIKAGFSFAIIVMLLVALITGLVGGLSPAGILQALYKGCGRLVWMFLLYWLYNPILELMDSLQAYQGLLEYTQPLLTGISPAWLCFCIFAFNIIGHVPGAAVAQMTFTHKIFGPMLMAAGVPPQGTTAVLLASSQVDWFGPFPSSDMFGQMGLAQSTHLKYMLYNGWTIVIANIILFAVLFQILV</sequence>
<dbReference type="Proteomes" id="UP000243401">
    <property type="component" value="Unassembled WGS sequence"/>
</dbReference>
<feature type="transmembrane region" description="Helical" evidence="1">
    <location>
        <begin position="310"/>
        <end position="329"/>
    </location>
</feature>
<feature type="transmembrane region" description="Helical" evidence="1">
    <location>
        <begin position="230"/>
        <end position="250"/>
    </location>
</feature>
<evidence type="ECO:0008006" key="4">
    <source>
        <dbReference type="Google" id="ProtNLM"/>
    </source>
</evidence>
<organism evidence="2 3">
    <name type="scientific">Escherichia coli H605</name>
    <dbReference type="NCBI Taxonomy" id="656410"/>
    <lineage>
        <taxon>Bacteria</taxon>
        <taxon>Pseudomonadati</taxon>
        <taxon>Pseudomonadota</taxon>
        <taxon>Gammaproteobacteria</taxon>
        <taxon>Enterobacterales</taxon>
        <taxon>Enterobacteriaceae</taxon>
        <taxon>Escherichia</taxon>
    </lineage>
</organism>
<evidence type="ECO:0000256" key="1">
    <source>
        <dbReference type="SAM" id="Phobius"/>
    </source>
</evidence>
<dbReference type="EMBL" id="ADJX01000002">
    <property type="protein sequence ID" value="OSL49914.1"/>
    <property type="molecule type" value="Genomic_DNA"/>
</dbReference>
<comment type="caution">
    <text evidence="2">The sequence shown here is derived from an EMBL/GenBank/DDBJ whole genome shotgun (WGS) entry which is preliminary data.</text>
</comment>
<feature type="transmembrane region" description="Helical" evidence="1">
    <location>
        <begin position="194"/>
        <end position="210"/>
    </location>
</feature>
<proteinExistence type="predicted"/>
<keyword evidence="1" id="KW-1133">Transmembrane helix</keyword>
<feature type="transmembrane region" description="Helical" evidence="1">
    <location>
        <begin position="156"/>
        <end position="182"/>
    </location>
</feature>
<keyword evidence="1" id="KW-0812">Transmembrane</keyword>
<evidence type="ECO:0000313" key="2">
    <source>
        <dbReference type="EMBL" id="OSL49914.1"/>
    </source>
</evidence>
<feature type="transmembrane region" description="Helical" evidence="1">
    <location>
        <begin position="285"/>
        <end position="304"/>
    </location>
</feature>